<accession>A0A2T7UCI8</accession>
<dbReference type="InterPro" id="IPR051782">
    <property type="entry name" value="ABC_Transporter_VariousFunc"/>
</dbReference>
<keyword evidence="1" id="KW-0813">Transport</keyword>
<comment type="caution">
    <text evidence="5">The sequence shown here is derived from an EMBL/GenBank/DDBJ whole genome shotgun (WGS) entry which is preliminary data.</text>
</comment>
<dbReference type="GO" id="GO:0005524">
    <property type="term" value="F:ATP binding"/>
    <property type="evidence" value="ECO:0007669"/>
    <property type="project" value="UniProtKB-KW"/>
</dbReference>
<dbReference type="Gene3D" id="3.40.50.300">
    <property type="entry name" value="P-loop containing nucleotide triphosphate hydrolases"/>
    <property type="match status" value="1"/>
</dbReference>
<evidence type="ECO:0000256" key="2">
    <source>
        <dbReference type="ARBA" id="ARBA00022741"/>
    </source>
</evidence>
<name>A0A2T7UCI8_9BURK</name>
<evidence type="ECO:0000259" key="4">
    <source>
        <dbReference type="Pfam" id="PF00005"/>
    </source>
</evidence>
<sequence length="195" mass="20861">MSGGPGPSPLFHALSLNVPAGVTAVTGDEGTGKTSLLRLLATDLSPISGRLATASAAWPDQASVYRQQVFWADLKSPEHDDTLVQARWDALRPSYPHWNDALLQGLVQALDLTPHLHKRLNMLSTGSRRKVMIAAALASGATVTLLDQPFVSLDVASIRIIKGFLNEAATQPSRAWIVADYEAPSDVTLTSVLDL</sequence>
<keyword evidence="6" id="KW-1185">Reference proteome</keyword>
<gene>
    <name evidence="5" type="ORF">H663_012735</name>
</gene>
<reference evidence="5" key="1">
    <citation type="submission" date="2017-04" db="EMBL/GenBank/DDBJ databases">
        <title>Unexpected and diverse lifestyles within the genus Limnohabitans.</title>
        <authorList>
            <person name="Kasalicky V."/>
            <person name="Mehrshad M."/>
            <person name="Andrei S.-A."/>
            <person name="Salcher M."/>
            <person name="Kratochvilova H."/>
            <person name="Simek K."/>
            <person name="Ghai R."/>
        </authorList>
    </citation>
    <scope>NUCLEOTIDE SEQUENCE [LARGE SCALE GENOMIC DNA]</scope>
    <source>
        <strain evidence="5">II-D5</strain>
    </source>
</reference>
<keyword evidence="3" id="KW-0067">ATP-binding</keyword>
<dbReference type="Pfam" id="PF00005">
    <property type="entry name" value="ABC_tran"/>
    <property type="match status" value="1"/>
</dbReference>
<proteinExistence type="predicted"/>
<evidence type="ECO:0000256" key="1">
    <source>
        <dbReference type="ARBA" id="ARBA00022448"/>
    </source>
</evidence>
<dbReference type="InterPro" id="IPR027417">
    <property type="entry name" value="P-loop_NTPase"/>
</dbReference>
<evidence type="ECO:0000313" key="5">
    <source>
        <dbReference type="EMBL" id="PVE42399.1"/>
    </source>
</evidence>
<dbReference type="InterPro" id="IPR003439">
    <property type="entry name" value="ABC_transporter-like_ATP-bd"/>
</dbReference>
<dbReference type="Proteomes" id="UP000037507">
    <property type="component" value="Unassembled WGS sequence"/>
</dbReference>
<organism evidence="5 6">
    <name type="scientific">Limnohabitans planktonicus II-D5</name>
    <dbReference type="NCBI Taxonomy" id="1293045"/>
    <lineage>
        <taxon>Bacteria</taxon>
        <taxon>Pseudomonadati</taxon>
        <taxon>Pseudomonadota</taxon>
        <taxon>Betaproteobacteria</taxon>
        <taxon>Burkholderiales</taxon>
        <taxon>Comamonadaceae</taxon>
        <taxon>Limnohabitans</taxon>
    </lineage>
</organism>
<dbReference type="EMBL" id="LFYT02000015">
    <property type="protein sequence ID" value="PVE42399.1"/>
    <property type="molecule type" value="Genomic_DNA"/>
</dbReference>
<keyword evidence="2" id="KW-0547">Nucleotide-binding</keyword>
<dbReference type="GO" id="GO:0016887">
    <property type="term" value="F:ATP hydrolysis activity"/>
    <property type="evidence" value="ECO:0007669"/>
    <property type="project" value="InterPro"/>
</dbReference>
<dbReference type="SUPFAM" id="SSF52540">
    <property type="entry name" value="P-loop containing nucleoside triphosphate hydrolases"/>
    <property type="match status" value="1"/>
</dbReference>
<dbReference type="AlphaFoldDB" id="A0A2T7UCI8"/>
<dbReference type="STRING" id="1293045.H663_07840"/>
<evidence type="ECO:0000256" key="3">
    <source>
        <dbReference type="ARBA" id="ARBA00022840"/>
    </source>
</evidence>
<feature type="domain" description="ABC transporter" evidence="4">
    <location>
        <begin position="13"/>
        <end position="150"/>
    </location>
</feature>
<dbReference type="PANTHER" id="PTHR42939:SF1">
    <property type="entry name" value="ABC TRANSPORTER ATP-BINDING PROTEIN ALBC-RELATED"/>
    <property type="match status" value="1"/>
</dbReference>
<dbReference type="PANTHER" id="PTHR42939">
    <property type="entry name" value="ABC TRANSPORTER ATP-BINDING PROTEIN ALBC-RELATED"/>
    <property type="match status" value="1"/>
</dbReference>
<protein>
    <recommendedName>
        <fullName evidence="4">ABC transporter domain-containing protein</fullName>
    </recommendedName>
</protein>
<evidence type="ECO:0000313" key="6">
    <source>
        <dbReference type="Proteomes" id="UP000037507"/>
    </source>
</evidence>